<dbReference type="OrthoDB" id="9948238at2759"/>
<dbReference type="PANTHER" id="PTHR35537:SF1">
    <property type="entry name" value="DNA DAMAGE-INDUCED APOPTOSIS SUPPRESSOR PROTEIN"/>
    <property type="match status" value="1"/>
</dbReference>
<gene>
    <name evidence="3" type="primary">ddias</name>
</gene>
<dbReference type="Gene3D" id="2.40.50.140">
    <property type="entry name" value="Nucleic acid-binding proteins"/>
    <property type="match status" value="1"/>
</dbReference>
<sequence length="823" mass="88827">MAVRRALLDCAVLSVQEGSVVYPFCNNCYSRIDVQLQDYKICACSKCGYNCPKAQVGYRYRLSLKVARQTSIFGVTVFGTCLDPFFGIHASGLQRLMEEEPVEAATRAPLLKQAVEDCFIGRHLTFGIKVKDTDHGPWFDGSSGVTVGTTAGPAQFIATQIHPTPAGGGEGCSVLRYYHALQQRAGALQPRAGALQPRAGALRSPGSSKAFKPAAPLVLPLKSPGRAGLSTPPHSPLLSCSLSSPDSPWQRSIGVVTSSAEQDTQQDEGNEHDGRPLHHHHRRANERPADSQRAPATALHSSNKRRFSINHSFKCTLWSPSAAEVPSIAPIPPTCPRPLPYRGSPPENQPVDVLECDPQAWEDDMAYSESLEAFIVCQEKWSESRTASTDCDRNSYGSALHSSRMTLADVSKTCAPSCACDAMHKSARLVNKVVGTKGTPMCGGCSPPVSFDPMGCQGLCVDGPAQACDGDITDDIYNCSADLFSDPMALVTLATEMLDQKVGGPANGQIIVTHSDSQTLNTDENTSSLDSPESTARSDQNLETKTLPAHHYLFRSNKHGVGCSRYRASDSNQFPPLRNQTTLGSIIHGSEPVPLDFIPPSQSTPLRIHVHTGSGSAAVHQTSAGSRRLGCLKPDRQPPFLPRVIITTPPPTGCSASNRFPASHSRTQPLLGLHPGTSKTPTKRNHNLNLISRRRLRNLNRANHNLTSRQILNLQCHAALGLKCFKDVSISVLCVDNDDDMVVTPLIGEMSFPVSAGQGENADGCIRQTPSSEISGTQTNAVESKTWGRSAEGMRKDGSLHHFLFNEDQEFDLSGDLFADSFH</sequence>
<dbReference type="InterPro" id="IPR013955">
    <property type="entry name" value="Rep_factor-A_C"/>
</dbReference>
<feature type="region of interest" description="Disordered" evidence="1">
    <location>
        <begin position="770"/>
        <end position="789"/>
    </location>
</feature>
<evidence type="ECO:0000313" key="3">
    <source>
        <dbReference type="Ensembl" id="ENSGMOP00000048701.1"/>
    </source>
</evidence>
<feature type="region of interest" description="Disordered" evidence="1">
    <location>
        <begin position="225"/>
        <end position="303"/>
    </location>
</feature>
<accession>A0A8C5BNH9</accession>
<dbReference type="InterPro" id="IPR043522">
    <property type="entry name" value="DDIAS"/>
</dbReference>
<dbReference type="SUPFAM" id="SSF50249">
    <property type="entry name" value="Nucleic acid-binding proteins"/>
    <property type="match status" value="1"/>
</dbReference>
<dbReference type="Proteomes" id="UP000694546">
    <property type="component" value="Chromosome 14"/>
</dbReference>
<dbReference type="InterPro" id="IPR012340">
    <property type="entry name" value="NA-bd_OB-fold"/>
</dbReference>
<name>A0A8C5BNH9_GADMO</name>
<dbReference type="Pfam" id="PF08646">
    <property type="entry name" value="Rep_fac-A_C"/>
    <property type="match status" value="1"/>
</dbReference>
<protein>
    <recommendedName>
        <fullName evidence="2">Replication factor A C-terminal domain-containing protein</fullName>
    </recommendedName>
</protein>
<dbReference type="Ensembl" id="ENSGMOT00000036632.1">
    <property type="protein sequence ID" value="ENSGMOP00000048701.1"/>
    <property type="gene ID" value="ENSGMOG00000037234.1"/>
</dbReference>
<dbReference type="RefSeq" id="XP_030233126.1">
    <property type="nucleotide sequence ID" value="XM_030377266.1"/>
</dbReference>
<feature type="domain" description="Replication factor A C-terminal" evidence="2">
    <location>
        <begin position="9"/>
        <end position="105"/>
    </location>
</feature>
<keyword evidence="4" id="KW-1185">Reference proteome</keyword>
<evidence type="ECO:0000313" key="4">
    <source>
        <dbReference type="Proteomes" id="UP000694546"/>
    </source>
</evidence>
<dbReference type="GO" id="GO:0005634">
    <property type="term" value="C:nucleus"/>
    <property type="evidence" value="ECO:0007669"/>
    <property type="project" value="TreeGrafter"/>
</dbReference>
<dbReference type="GO" id="GO:1902230">
    <property type="term" value="P:negative regulation of intrinsic apoptotic signaling pathway in response to DNA damage"/>
    <property type="evidence" value="ECO:0007669"/>
    <property type="project" value="InterPro"/>
</dbReference>
<dbReference type="GO" id="GO:0005737">
    <property type="term" value="C:cytoplasm"/>
    <property type="evidence" value="ECO:0007669"/>
    <property type="project" value="TreeGrafter"/>
</dbReference>
<dbReference type="PANTHER" id="PTHR35537">
    <property type="entry name" value="DNA DAMAGE-INDUCIBLE APOPTOSIS SUPPRESSOR PROTEIN DDIAS"/>
    <property type="match status" value="1"/>
</dbReference>
<dbReference type="GeneID" id="115558801"/>
<evidence type="ECO:0000256" key="1">
    <source>
        <dbReference type="SAM" id="MobiDB-lite"/>
    </source>
</evidence>
<reference evidence="3" key="2">
    <citation type="submission" date="2025-09" db="UniProtKB">
        <authorList>
            <consortium name="Ensembl"/>
        </authorList>
    </citation>
    <scope>IDENTIFICATION</scope>
</reference>
<evidence type="ECO:0000259" key="2">
    <source>
        <dbReference type="Pfam" id="PF08646"/>
    </source>
</evidence>
<feature type="region of interest" description="Disordered" evidence="1">
    <location>
        <begin position="189"/>
        <end position="211"/>
    </location>
</feature>
<feature type="region of interest" description="Disordered" evidence="1">
    <location>
        <begin position="515"/>
        <end position="544"/>
    </location>
</feature>
<dbReference type="GeneTree" id="ENSGT00940000166008"/>
<dbReference type="AlphaFoldDB" id="A0A8C5BNH9"/>
<proteinExistence type="predicted"/>
<feature type="compositionally biased region" description="Low complexity" evidence="1">
    <location>
        <begin position="229"/>
        <end position="248"/>
    </location>
</feature>
<organism evidence="3 4">
    <name type="scientific">Gadus morhua</name>
    <name type="common">Atlantic cod</name>
    <dbReference type="NCBI Taxonomy" id="8049"/>
    <lineage>
        <taxon>Eukaryota</taxon>
        <taxon>Metazoa</taxon>
        <taxon>Chordata</taxon>
        <taxon>Craniata</taxon>
        <taxon>Vertebrata</taxon>
        <taxon>Euteleostomi</taxon>
        <taxon>Actinopterygii</taxon>
        <taxon>Neopterygii</taxon>
        <taxon>Teleostei</taxon>
        <taxon>Neoteleostei</taxon>
        <taxon>Acanthomorphata</taxon>
        <taxon>Zeiogadaria</taxon>
        <taxon>Gadariae</taxon>
        <taxon>Gadiformes</taxon>
        <taxon>Gadoidei</taxon>
        <taxon>Gadidae</taxon>
        <taxon>Gadus</taxon>
    </lineage>
</organism>
<reference evidence="3" key="1">
    <citation type="submission" date="2025-08" db="UniProtKB">
        <authorList>
            <consortium name="Ensembl"/>
        </authorList>
    </citation>
    <scope>IDENTIFICATION</scope>
</reference>
<feature type="compositionally biased region" description="Polar residues" evidence="1">
    <location>
        <begin position="770"/>
        <end position="783"/>
    </location>
</feature>